<dbReference type="Proteomes" id="UP000707138">
    <property type="component" value="Unassembled WGS sequence"/>
</dbReference>
<evidence type="ECO:0000256" key="1">
    <source>
        <dbReference type="ARBA" id="ARBA00022485"/>
    </source>
</evidence>
<keyword evidence="3 6" id="KW-0479">Metal-binding</keyword>
<dbReference type="InterPro" id="IPR007197">
    <property type="entry name" value="rSAM"/>
</dbReference>
<organism evidence="9 10">
    <name type="scientific">Veillonella magna</name>
    <dbReference type="NCBI Taxonomy" id="464322"/>
    <lineage>
        <taxon>Bacteria</taxon>
        <taxon>Bacillati</taxon>
        <taxon>Bacillota</taxon>
        <taxon>Negativicutes</taxon>
        <taxon>Veillonellales</taxon>
        <taxon>Veillonellaceae</taxon>
        <taxon>Veillonella</taxon>
    </lineage>
</organism>
<keyword evidence="2 6" id="KW-0949">S-adenosyl-L-methionine</keyword>
<dbReference type="SMART" id="SM00729">
    <property type="entry name" value="Elp3"/>
    <property type="match status" value="1"/>
</dbReference>
<comment type="similarity">
    <text evidence="6">Belongs to the UPF0313 family.</text>
</comment>
<evidence type="ECO:0000256" key="2">
    <source>
        <dbReference type="ARBA" id="ARBA00022691"/>
    </source>
</evidence>
<keyword evidence="10" id="KW-1185">Reference proteome</keyword>
<dbReference type="EMBL" id="JACJLA010000003">
    <property type="protein sequence ID" value="MBM6912223.1"/>
    <property type="molecule type" value="Genomic_DNA"/>
</dbReference>
<dbReference type="PANTHER" id="PTHR32331:SF0">
    <property type="entry name" value="UPF0313 PROTEIN YGIQ"/>
    <property type="match status" value="1"/>
</dbReference>
<dbReference type="Pfam" id="PF04055">
    <property type="entry name" value="Radical_SAM"/>
    <property type="match status" value="1"/>
</dbReference>
<feature type="binding site" evidence="6">
    <location>
        <position position="309"/>
    </location>
    <ligand>
        <name>[4Fe-4S] cluster</name>
        <dbReference type="ChEBI" id="CHEBI:49883"/>
        <note>4Fe-4S-S-AdoMet</note>
    </ligand>
</feature>
<dbReference type="PANTHER" id="PTHR32331">
    <property type="entry name" value="UPF0313 PROTEIN YGIQ"/>
    <property type="match status" value="1"/>
</dbReference>
<dbReference type="SFLD" id="SFLDG01082">
    <property type="entry name" value="B12-binding_domain_containing"/>
    <property type="match status" value="1"/>
</dbReference>
<comment type="cofactor">
    <cofactor evidence="6">
        <name>[4Fe-4S] cluster</name>
        <dbReference type="ChEBI" id="CHEBI:49883"/>
    </cofactor>
    <text evidence="6">Binds 1 [4Fe-4S] cluster. The cluster is coordinated with 3 cysteines and an exchangeable S-adenosyl-L-methionine.</text>
</comment>
<dbReference type="Pfam" id="PF08497">
    <property type="entry name" value="Radical_SAM_N"/>
    <property type="match status" value="1"/>
</dbReference>
<evidence type="ECO:0000256" key="3">
    <source>
        <dbReference type="ARBA" id="ARBA00022723"/>
    </source>
</evidence>
<dbReference type="HAMAP" id="MF_01251">
    <property type="entry name" value="UPF0313"/>
    <property type="match status" value="1"/>
</dbReference>
<keyword evidence="1 6" id="KW-0004">4Fe-4S</keyword>
<dbReference type="InterPro" id="IPR013704">
    <property type="entry name" value="UPF0313_N"/>
</dbReference>
<dbReference type="PROSITE" id="PS51918">
    <property type="entry name" value="RADICAL_SAM"/>
    <property type="match status" value="1"/>
</dbReference>
<dbReference type="InterPro" id="IPR006638">
    <property type="entry name" value="Elp3/MiaA/NifB-like_rSAM"/>
</dbReference>
<reference evidence="9 10" key="1">
    <citation type="journal article" date="2021" name="Sci. Rep.">
        <title>The distribution of antibiotic resistance genes in chicken gut microbiota commensals.</title>
        <authorList>
            <person name="Juricova H."/>
            <person name="Matiasovicova J."/>
            <person name="Kubasova T."/>
            <person name="Cejkova D."/>
            <person name="Rychlik I."/>
        </authorList>
    </citation>
    <scope>NUCLEOTIDE SEQUENCE [LARGE SCALE GENOMIC DNA]</scope>
    <source>
        <strain evidence="9 10">An537</strain>
    </source>
</reference>
<keyword evidence="4 6" id="KW-0408">Iron</keyword>
<evidence type="ECO:0000313" key="10">
    <source>
        <dbReference type="Proteomes" id="UP000707138"/>
    </source>
</evidence>
<sequence length="666" mass="75202">MNEFLITTSEEMKQRGWEELDFVLVTGDAYVDHPSFAGSVIGRLLEHKGYRVGIIAQPDWHDVNAFKVLGRPRLASLVTAGNLDSMLNKFTAAKRIRHNDDYSPGGEEGHRPERATLVYANRMREAFKGVPVIIGGIEASLRRFAHYDYWSDTVRRSILVDSKADALIYGMGEKQIVALAEALDKGRFEESLPNIKGITYMAKQIPDGAVQCPSYEAVIASKHTFAEAFKLQYDEQDPYYGRTVVQAHGDRYVVQNSPAMPLSQAEMDEIYSLPYARRWHPRYDEQGGVPALHEVQFSLVSQRGCFGSCSFCAITSHQGRIIQNRSHESLLAEAKRMISMDSFKGYIHDVGGPTANFRHLACKKQATYGACKGKTCAAPKVCPNLDTSHDDYTALLRKLRALKGVKKVFIRSGLRYDYVLADNNMDFIKELCQYHVSGQLKVAPEHVADKVTSIMGKADKACFLKFKEAFEKANHQLGLKQYLVPYFMSSHPGCTLDDAIELAEFLRDQHMTPEQVQDFIPTPGSLSTAMYYTGINPLTGELVYVAKKAREKAMQRALMQYKNPDNYNLVKEALLIAGRQDLIGFGEKCLIPPRPIKEYRHRNTNKSSHKRMKKARREATAFDGVSPASQRLKNRVGREKKNDLHHIGIGKKENRRKKEGFYKGRV</sequence>
<dbReference type="InterPro" id="IPR023404">
    <property type="entry name" value="rSAM_horseshoe"/>
</dbReference>
<dbReference type="Gene3D" id="3.80.30.20">
    <property type="entry name" value="tm_1862 like domain"/>
    <property type="match status" value="1"/>
</dbReference>
<feature type="domain" description="Radical SAM core" evidence="8">
    <location>
        <begin position="291"/>
        <end position="562"/>
    </location>
</feature>
<keyword evidence="5 6" id="KW-0411">Iron-sulfur</keyword>
<gene>
    <name evidence="9" type="ORF">H6A01_02605</name>
</gene>
<feature type="binding site" evidence="6">
    <location>
        <position position="312"/>
    </location>
    <ligand>
        <name>[4Fe-4S] cluster</name>
        <dbReference type="ChEBI" id="CHEBI:49883"/>
        <note>4Fe-4S-S-AdoMet</note>
    </ligand>
</feature>
<evidence type="ECO:0000313" key="9">
    <source>
        <dbReference type="EMBL" id="MBM6912223.1"/>
    </source>
</evidence>
<dbReference type="SFLD" id="SFLDG01069">
    <property type="entry name" value="UPF0313"/>
    <property type="match status" value="1"/>
</dbReference>
<evidence type="ECO:0000256" key="7">
    <source>
        <dbReference type="SAM" id="MobiDB-lite"/>
    </source>
</evidence>
<comment type="caution">
    <text evidence="9">The sequence shown here is derived from an EMBL/GenBank/DDBJ whole genome shotgun (WGS) entry which is preliminary data.</text>
</comment>
<evidence type="ECO:0000259" key="8">
    <source>
        <dbReference type="PROSITE" id="PS51918"/>
    </source>
</evidence>
<accession>A0ABS2GG32</accession>
<proteinExistence type="inferred from homology"/>
<dbReference type="RefSeq" id="WP_205087493.1">
    <property type="nucleotide sequence ID" value="NZ_JACJLA010000003.1"/>
</dbReference>
<dbReference type="NCBIfam" id="TIGR03904">
    <property type="entry name" value="SAM_YgiQ"/>
    <property type="match status" value="1"/>
</dbReference>
<protein>
    <submittedName>
        <fullName evidence="9">YgiQ family radical SAM protein</fullName>
    </submittedName>
</protein>
<dbReference type="Pfam" id="PF11842">
    <property type="entry name" value="DUF3362"/>
    <property type="match status" value="1"/>
</dbReference>
<dbReference type="InterPro" id="IPR058240">
    <property type="entry name" value="rSAM_sf"/>
</dbReference>
<dbReference type="SFLD" id="SFLDS00029">
    <property type="entry name" value="Radical_SAM"/>
    <property type="match status" value="1"/>
</dbReference>
<evidence type="ECO:0000256" key="5">
    <source>
        <dbReference type="ARBA" id="ARBA00023014"/>
    </source>
</evidence>
<feature type="compositionally biased region" description="Basic residues" evidence="7">
    <location>
        <begin position="602"/>
        <end position="616"/>
    </location>
</feature>
<feature type="binding site" evidence="6">
    <location>
        <position position="305"/>
    </location>
    <ligand>
        <name>[4Fe-4S] cluster</name>
        <dbReference type="ChEBI" id="CHEBI:49883"/>
        <note>4Fe-4S-S-AdoMet</note>
    </ligand>
</feature>
<dbReference type="SUPFAM" id="SSF102114">
    <property type="entry name" value="Radical SAM enzymes"/>
    <property type="match status" value="1"/>
</dbReference>
<dbReference type="InterPro" id="IPR024560">
    <property type="entry name" value="UPF0313_C"/>
</dbReference>
<evidence type="ECO:0000256" key="4">
    <source>
        <dbReference type="ARBA" id="ARBA00023004"/>
    </source>
</evidence>
<dbReference type="InterPro" id="IPR022946">
    <property type="entry name" value="UPF0313"/>
</dbReference>
<feature type="region of interest" description="Disordered" evidence="7">
    <location>
        <begin position="602"/>
        <end position="641"/>
    </location>
</feature>
<evidence type="ECO:0000256" key="6">
    <source>
        <dbReference type="HAMAP-Rule" id="MF_01251"/>
    </source>
</evidence>
<name>A0ABS2GG32_9FIRM</name>